<organism evidence="2 3">
    <name type="scientific">Mytilus galloprovincialis</name>
    <name type="common">Mediterranean mussel</name>
    <dbReference type="NCBI Taxonomy" id="29158"/>
    <lineage>
        <taxon>Eukaryota</taxon>
        <taxon>Metazoa</taxon>
        <taxon>Spiralia</taxon>
        <taxon>Lophotrochozoa</taxon>
        <taxon>Mollusca</taxon>
        <taxon>Bivalvia</taxon>
        <taxon>Autobranchia</taxon>
        <taxon>Pteriomorphia</taxon>
        <taxon>Mytilida</taxon>
        <taxon>Mytiloidea</taxon>
        <taxon>Mytilidae</taxon>
        <taxon>Mytilinae</taxon>
        <taxon>Mytilus</taxon>
    </lineage>
</organism>
<reference evidence="2 3" key="1">
    <citation type="journal article" date="2016" name="PLoS ONE">
        <title>A First Insight into the Genome of the Filter-Feeder Mussel Mytilus galloprovincialis.</title>
        <authorList>
            <person name="Murgarella M."/>
            <person name="Puiu D."/>
            <person name="Novoa B."/>
            <person name="Figueras A."/>
            <person name="Posada D."/>
            <person name="Canchaya C."/>
        </authorList>
    </citation>
    <scope>NUCLEOTIDE SEQUENCE [LARGE SCALE GENOMIC DNA]</scope>
    <source>
        <tissue evidence="2">Muscle</tissue>
    </source>
</reference>
<dbReference type="EMBL" id="KV583034">
    <property type="protein sequence ID" value="OPL33431.1"/>
    <property type="molecule type" value="Genomic_DNA"/>
</dbReference>
<dbReference type="Proteomes" id="UP000266721">
    <property type="component" value="Unassembled WGS sequence"/>
</dbReference>
<dbReference type="AlphaFoldDB" id="A0A3L5TU34"/>
<evidence type="ECO:0000313" key="2">
    <source>
        <dbReference type="EMBL" id="OPL33431.1"/>
    </source>
</evidence>
<accession>A0A3L5TU34</accession>
<sequence>LTVNDVAIEDSRLRTGWYRIDSVTGNDIVNNSVPMMQCGTLYPLWMKGSIPDGRERDTTVNRKVCRSGLTDTCVKEYDIKVRNCGTYRTYYLAQLDFDKSAYCFGKEEESADIMVIVSVLIVLVFVLLVVIVTIVISGTQM</sequence>
<keyword evidence="1" id="KW-0472">Membrane</keyword>
<keyword evidence="1" id="KW-0812">Transmembrane</keyword>
<proteinExistence type="predicted"/>
<keyword evidence="3" id="KW-1185">Reference proteome</keyword>
<name>A0A3L5TU34_MYTGA</name>
<evidence type="ECO:0000256" key="1">
    <source>
        <dbReference type="SAM" id="Phobius"/>
    </source>
</evidence>
<gene>
    <name evidence="2" type="ORF">AM593_08650</name>
</gene>
<feature type="transmembrane region" description="Helical" evidence="1">
    <location>
        <begin position="113"/>
        <end position="136"/>
    </location>
</feature>
<protein>
    <submittedName>
        <fullName evidence="2">Uncharacterized protein</fullName>
    </submittedName>
</protein>
<evidence type="ECO:0000313" key="3">
    <source>
        <dbReference type="Proteomes" id="UP000266721"/>
    </source>
</evidence>
<feature type="non-terminal residue" evidence="2">
    <location>
        <position position="141"/>
    </location>
</feature>
<comment type="caution">
    <text evidence="2">The sequence shown here is derived from an EMBL/GenBank/DDBJ whole genome shotgun (WGS) entry which is preliminary data.</text>
</comment>
<keyword evidence="1" id="KW-1133">Transmembrane helix</keyword>
<feature type="non-terminal residue" evidence="2">
    <location>
        <position position="1"/>
    </location>
</feature>